<evidence type="ECO:0000313" key="3">
    <source>
        <dbReference type="Proteomes" id="UP001264980"/>
    </source>
</evidence>
<evidence type="ECO:0000256" key="1">
    <source>
        <dbReference type="SAM" id="Phobius"/>
    </source>
</evidence>
<feature type="transmembrane region" description="Helical" evidence="1">
    <location>
        <begin position="7"/>
        <end position="26"/>
    </location>
</feature>
<proteinExistence type="predicted"/>
<comment type="caution">
    <text evidence="2">The sequence shown here is derived from an EMBL/GenBank/DDBJ whole genome shotgun (WGS) entry which is preliminary data.</text>
</comment>
<keyword evidence="1" id="KW-0812">Transmembrane</keyword>
<keyword evidence="1" id="KW-0472">Membrane</keyword>
<keyword evidence="3" id="KW-1185">Reference proteome</keyword>
<organism evidence="2 3">
    <name type="scientific">Dyadobacter fermentans</name>
    <dbReference type="NCBI Taxonomy" id="94254"/>
    <lineage>
        <taxon>Bacteria</taxon>
        <taxon>Pseudomonadati</taxon>
        <taxon>Bacteroidota</taxon>
        <taxon>Cytophagia</taxon>
        <taxon>Cytophagales</taxon>
        <taxon>Spirosomataceae</taxon>
        <taxon>Dyadobacter</taxon>
    </lineage>
</organism>
<protein>
    <submittedName>
        <fullName evidence="2">Site-specific recombinase</fullName>
    </submittedName>
</protein>
<evidence type="ECO:0000313" key="2">
    <source>
        <dbReference type="EMBL" id="MDR6803572.1"/>
    </source>
</evidence>
<sequence length="41" mass="4458">MKVQQEIKIGAIGVLISFVLAVAFALRSSTPFTQLSHLKSK</sequence>
<keyword evidence="1" id="KW-1133">Transmembrane helix</keyword>
<dbReference type="EMBL" id="JAVDTI010000001">
    <property type="protein sequence ID" value="MDR6803572.1"/>
    <property type="molecule type" value="Genomic_DNA"/>
</dbReference>
<dbReference type="Proteomes" id="UP001264980">
    <property type="component" value="Unassembled WGS sequence"/>
</dbReference>
<accession>A0ABU1QR38</accession>
<dbReference type="RefSeq" id="WP_309980995.1">
    <property type="nucleotide sequence ID" value="NZ_JAVDTI010000001.1"/>
</dbReference>
<gene>
    <name evidence="2" type="ORF">J2W84_000609</name>
</gene>
<name>A0ABU1QR38_9BACT</name>
<reference evidence="2 3" key="1">
    <citation type="submission" date="2023-07" db="EMBL/GenBank/DDBJ databases">
        <title>Sorghum-associated microbial communities from plants grown in Nebraska, USA.</title>
        <authorList>
            <person name="Schachtman D."/>
        </authorList>
    </citation>
    <scope>NUCLEOTIDE SEQUENCE [LARGE SCALE GENOMIC DNA]</scope>
    <source>
        <strain evidence="2 3">BE57</strain>
    </source>
</reference>